<evidence type="ECO:0000256" key="4">
    <source>
        <dbReference type="ARBA" id="ARBA00022989"/>
    </source>
</evidence>
<dbReference type="EMBL" id="HACG01013536">
    <property type="protein sequence ID" value="CEK60401.1"/>
    <property type="molecule type" value="Transcribed_RNA"/>
</dbReference>
<evidence type="ECO:0000256" key="3">
    <source>
        <dbReference type="ARBA" id="ARBA00022692"/>
    </source>
</evidence>
<name>A0A0B6YXH5_9EUPU</name>
<evidence type="ECO:0000313" key="7">
    <source>
        <dbReference type="EMBL" id="CEK60401.1"/>
    </source>
</evidence>
<evidence type="ECO:0000256" key="6">
    <source>
        <dbReference type="SAM" id="Phobius"/>
    </source>
</evidence>
<comment type="similarity">
    <text evidence="2">Belongs to the TMEM256 family.</text>
</comment>
<dbReference type="Pfam" id="PF04241">
    <property type="entry name" value="DUF423"/>
    <property type="match status" value="1"/>
</dbReference>
<sequence>MADILADIGSSLNSLYKLLPNILPHTKEIEKVIIKEIAMFSIPPGSRIFIRIAGLSGALAVALGAYGSHAFRPKEGDQKLKDVFDIANKYQFIHTLALLAVPFTRKPLWTGTLLTVGMSLFCGSCYIHAFTANPTFRKITPYGGFLLIFAWTSMII</sequence>
<reference evidence="7" key="1">
    <citation type="submission" date="2014-12" db="EMBL/GenBank/DDBJ databases">
        <title>Insight into the proteome of Arion vulgaris.</title>
        <authorList>
            <person name="Aradska J."/>
            <person name="Bulat T."/>
            <person name="Smidak R."/>
            <person name="Sarate P."/>
            <person name="Gangsoo J."/>
            <person name="Sialana F."/>
            <person name="Bilban M."/>
            <person name="Lubec G."/>
        </authorList>
    </citation>
    <scope>NUCLEOTIDE SEQUENCE</scope>
    <source>
        <tissue evidence="7">Skin</tissue>
    </source>
</reference>
<evidence type="ECO:0000256" key="2">
    <source>
        <dbReference type="ARBA" id="ARBA00006208"/>
    </source>
</evidence>
<dbReference type="PANTHER" id="PTHR43461">
    <property type="entry name" value="TRANSMEMBRANE PROTEIN 256"/>
    <property type="match status" value="1"/>
</dbReference>
<keyword evidence="5 6" id="KW-0472">Membrane</keyword>
<proteinExistence type="inferred from homology"/>
<feature type="transmembrane region" description="Helical" evidence="6">
    <location>
        <begin position="48"/>
        <end position="67"/>
    </location>
</feature>
<dbReference type="AlphaFoldDB" id="A0A0B6YXH5"/>
<feature type="transmembrane region" description="Helical" evidence="6">
    <location>
        <begin position="108"/>
        <end position="127"/>
    </location>
</feature>
<dbReference type="PANTHER" id="PTHR43461:SF1">
    <property type="entry name" value="TRANSMEMBRANE PROTEIN 256"/>
    <property type="match status" value="1"/>
</dbReference>
<keyword evidence="3 6" id="KW-0812">Transmembrane</keyword>
<gene>
    <name evidence="7" type="primary">ORF39290</name>
</gene>
<protein>
    <recommendedName>
        <fullName evidence="8">Transmembrane protein 256 homolog</fullName>
    </recommendedName>
</protein>
<dbReference type="InterPro" id="IPR006696">
    <property type="entry name" value="DUF423"/>
</dbReference>
<evidence type="ECO:0000256" key="1">
    <source>
        <dbReference type="ARBA" id="ARBA00004141"/>
    </source>
</evidence>
<comment type="subcellular location">
    <subcellularLocation>
        <location evidence="1">Membrane</location>
        <topology evidence="1">Multi-pass membrane protein</topology>
    </subcellularLocation>
</comment>
<organism evidence="7">
    <name type="scientific">Arion vulgaris</name>
    <dbReference type="NCBI Taxonomy" id="1028688"/>
    <lineage>
        <taxon>Eukaryota</taxon>
        <taxon>Metazoa</taxon>
        <taxon>Spiralia</taxon>
        <taxon>Lophotrochozoa</taxon>
        <taxon>Mollusca</taxon>
        <taxon>Gastropoda</taxon>
        <taxon>Heterobranchia</taxon>
        <taxon>Euthyneura</taxon>
        <taxon>Panpulmonata</taxon>
        <taxon>Eupulmonata</taxon>
        <taxon>Stylommatophora</taxon>
        <taxon>Helicina</taxon>
        <taxon>Arionoidea</taxon>
        <taxon>Arionidae</taxon>
        <taxon>Arion</taxon>
    </lineage>
</organism>
<evidence type="ECO:0000256" key="5">
    <source>
        <dbReference type="ARBA" id="ARBA00023136"/>
    </source>
</evidence>
<dbReference type="GO" id="GO:0016020">
    <property type="term" value="C:membrane"/>
    <property type="evidence" value="ECO:0007669"/>
    <property type="project" value="UniProtKB-SubCell"/>
</dbReference>
<evidence type="ECO:0008006" key="8">
    <source>
        <dbReference type="Google" id="ProtNLM"/>
    </source>
</evidence>
<accession>A0A0B6YXH5</accession>
<keyword evidence="4 6" id="KW-1133">Transmembrane helix</keyword>